<organism evidence="1 2">
    <name type="scientific">Patagioenas fasciata monilis</name>
    <dbReference type="NCBI Taxonomy" id="372326"/>
    <lineage>
        <taxon>Eukaryota</taxon>
        <taxon>Metazoa</taxon>
        <taxon>Chordata</taxon>
        <taxon>Craniata</taxon>
        <taxon>Vertebrata</taxon>
        <taxon>Euteleostomi</taxon>
        <taxon>Archelosauria</taxon>
        <taxon>Archosauria</taxon>
        <taxon>Dinosauria</taxon>
        <taxon>Saurischia</taxon>
        <taxon>Theropoda</taxon>
        <taxon>Coelurosauria</taxon>
        <taxon>Aves</taxon>
        <taxon>Neognathae</taxon>
        <taxon>Neoaves</taxon>
        <taxon>Columbimorphae</taxon>
        <taxon>Columbiformes</taxon>
        <taxon>Columbidae</taxon>
        <taxon>Patagioenas</taxon>
    </lineage>
</organism>
<reference evidence="1 2" key="1">
    <citation type="submission" date="2016-02" db="EMBL/GenBank/DDBJ databases">
        <title>Band-tailed pigeon sequencing and assembly.</title>
        <authorList>
            <person name="Soares A.E."/>
            <person name="Novak B.J."/>
            <person name="Rice E.S."/>
            <person name="O'Connell B."/>
            <person name="Chang D."/>
            <person name="Weber S."/>
            <person name="Shapiro B."/>
        </authorList>
    </citation>
    <scope>NUCLEOTIDE SEQUENCE [LARGE SCALE GENOMIC DNA]</scope>
    <source>
        <strain evidence="1">BTP2013</strain>
        <tissue evidence="1">Blood</tissue>
    </source>
</reference>
<evidence type="ECO:0000313" key="2">
    <source>
        <dbReference type="Proteomes" id="UP000190648"/>
    </source>
</evidence>
<accession>A0A1V4JUE1</accession>
<evidence type="ECO:0000313" key="1">
    <source>
        <dbReference type="EMBL" id="OPJ75791.1"/>
    </source>
</evidence>
<gene>
    <name evidence="1" type="ORF">AV530_011949</name>
</gene>
<dbReference type="Proteomes" id="UP000190648">
    <property type="component" value="Unassembled WGS sequence"/>
</dbReference>
<keyword evidence="2" id="KW-1185">Reference proteome</keyword>
<sequence length="116" mass="12656">MMSLSERGMGLFRYEGGCSMRSFGFSYGLKQGEDKNLRRAVVLMNYHFQTDQFSENFQPALSLGLQNNSSTKGIDLKASTGCNPGSPILLVTTTSVLGTSFTASTSGGRIKMRRII</sequence>
<dbReference type="EMBL" id="LSYS01006159">
    <property type="protein sequence ID" value="OPJ75791.1"/>
    <property type="molecule type" value="Genomic_DNA"/>
</dbReference>
<comment type="caution">
    <text evidence="1">The sequence shown here is derived from an EMBL/GenBank/DDBJ whole genome shotgun (WGS) entry which is preliminary data.</text>
</comment>
<dbReference type="AlphaFoldDB" id="A0A1V4JUE1"/>
<proteinExistence type="predicted"/>
<name>A0A1V4JUE1_PATFA</name>
<protein>
    <submittedName>
        <fullName evidence="1">Uncharacterized protein</fullName>
    </submittedName>
</protein>